<feature type="compositionally biased region" description="Basic and acidic residues" evidence="1">
    <location>
        <begin position="1"/>
        <end position="12"/>
    </location>
</feature>
<dbReference type="EnsemblPlants" id="KQJ95083">
    <property type="protein sequence ID" value="KQJ95083"/>
    <property type="gene ID" value="BRADI_3g15110v3"/>
</dbReference>
<feature type="region of interest" description="Disordered" evidence="1">
    <location>
        <begin position="1"/>
        <end position="176"/>
    </location>
</feature>
<evidence type="ECO:0000313" key="3">
    <source>
        <dbReference type="EnsemblPlants" id="KQJ95083"/>
    </source>
</evidence>
<feature type="compositionally biased region" description="Polar residues" evidence="1">
    <location>
        <begin position="83"/>
        <end position="92"/>
    </location>
</feature>
<dbReference type="Gramene" id="KQJ95083">
    <property type="protein sequence ID" value="KQJ95083"/>
    <property type="gene ID" value="BRADI_3g15110v3"/>
</dbReference>
<sequence length="176" mass="18572">MQGGKRREDHGSRSSGRSNEQQQITHRNTLTLATSRPGQPPFMQDHIPSIGSIPENTTTGASGPSLGGVGHPCNSPQDHPANIGSTRQNNTAGVKAPTRGGVGNHPRLLQDHPGNVTPTHENNTMNWRNNGPSRGGVAGDPRIQLQDHPSNVGSSAHENYTTMGHAEILGPDESAP</sequence>
<feature type="compositionally biased region" description="Polar residues" evidence="1">
    <location>
        <begin position="116"/>
        <end position="132"/>
    </location>
</feature>
<feature type="compositionally biased region" description="Polar residues" evidence="1">
    <location>
        <begin position="147"/>
        <end position="162"/>
    </location>
</feature>
<evidence type="ECO:0000256" key="1">
    <source>
        <dbReference type="SAM" id="MobiDB-lite"/>
    </source>
</evidence>
<dbReference type="Proteomes" id="UP000008810">
    <property type="component" value="Chromosome 3"/>
</dbReference>
<proteinExistence type="predicted"/>
<keyword evidence="4" id="KW-1185">Reference proteome</keyword>
<reference evidence="2 3" key="1">
    <citation type="journal article" date="2010" name="Nature">
        <title>Genome sequencing and analysis of the model grass Brachypodium distachyon.</title>
        <authorList>
            <consortium name="International Brachypodium Initiative"/>
        </authorList>
    </citation>
    <scope>NUCLEOTIDE SEQUENCE [LARGE SCALE GENOMIC DNA]</scope>
    <source>
        <strain evidence="2">Bd21</strain>
        <strain evidence="3">cv. Bd21</strain>
    </source>
</reference>
<protein>
    <submittedName>
        <fullName evidence="2 3">Uncharacterized protein</fullName>
    </submittedName>
</protein>
<reference evidence="2" key="2">
    <citation type="submission" date="2017-06" db="EMBL/GenBank/DDBJ databases">
        <title>WGS assembly of Brachypodium distachyon.</title>
        <authorList>
            <consortium name="The International Brachypodium Initiative"/>
            <person name="Lucas S."/>
            <person name="Harmon-Smith M."/>
            <person name="Lail K."/>
            <person name="Tice H."/>
            <person name="Grimwood J."/>
            <person name="Bruce D."/>
            <person name="Barry K."/>
            <person name="Shu S."/>
            <person name="Lindquist E."/>
            <person name="Wang M."/>
            <person name="Pitluck S."/>
            <person name="Vogel J.P."/>
            <person name="Garvin D.F."/>
            <person name="Mockler T.C."/>
            <person name="Schmutz J."/>
            <person name="Rokhsar D."/>
            <person name="Bevan M.W."/>
        </authorList>
    </citation>
    <scope>NUCLEOTIDE SEQUENCE</scope>
    <source>
        <strain evidence="2">Bd21</strain>
    </source>
</reference>
<dbReference type="ExpressionAtlas" id="A0A0Q3I3E0">
    <property type="expression patterns" value="baseline"/>
</dbReference>
<organism evidence="2">
    <name type="scientific">Brachypodium distachyon</name>
    <name type="common">Purple false brome</name>
    <name type="synonym">Trachynia distachya</name>
    <dbReference type="NCBI Taxonomy" id="15368"/>
    <lineage>
        <taxon>Eukaryota</taxon>
        <taxon>Viridiplantae</taxon>
        <taxon>Streptophyta</taxon>
        <taxon>Embryophyta</taxon>
        <taxon>Tracheophyta</taxon>
        <taxon>Spermatophyta</taxon>
        <taxon>Magnoliopsida</taxon>
        <taxon>Liliopsida</taxon>
        <taxon>Poales</taxon>
        <taxon>Poaceae</taxon>
        <taxon>BOP clade</taxon>
        <taxon>Pooideae</taxon>
        <taxon>Stipodae</taxon>
        <taxon>Brachypodieae</taxon>
        <taxon>Brachypodium</taxon>
    </lineage>
</organism>
<name>A0A0Q3I3E0_BRADI</name>
<feature type="compositionally biased region" description="Polar residues" evidence="1">
    <location>
        <begin position="13"/>
        <end position="37"/>
    </location>
</feature>
<evidence type="ECO:0000313" key="2">
    <source>
        <dbReference type="EMBL" id="KQJ95083.1"/>
    </source>
</evidence>
<dbReference type="EMBL" id="CM000882">
    <property type="protein sequence ID" value="KQJ95083.1"/>
    <property type="molecule type" value="Genomic_DNA"/>
</dbReference>
<reference evidence="3" key="3">
    <citation type="submission" date="2018-08" db="UniProtKB">
        <authorList>
            <consortium name="EnsemblPlants"/>
        </authorList>
    </citation>
    <scope>IDENTIFICATION</scope>
    <source>
        <strain evidence="3">cv. Bd21</strain>
    </source>
</reference>
<accession>A0A0Q3I3E0</accession>
<dbReference type="GeneID" id="112271558"/>
<dbReference type="AlphaFoldDB" id="A0A0Q3I3E0"/>
<gene>
    <name evidence="3" type="primary">LOC112271558</name>
    <name evidence="2" type="ORF">BRADI_3g15110v3</name>
</gene>
<evidence type="ECO:0000313" key="4">
    <source>
        <dbReference type="Proteomes" id="UP000008810"/>
    </source>
</evidence>
<dbReference type="RefSeq" id="XP_024316659.1">
    <property type="nucleotide sequence ID" value="XM_024460891.1"/>
</dbReference>